<dbReference type="EMBL" id="JACBZA010000001">
    <property type="protein sequence ID" value="NYH84525.1"/>
    <property type="molecule type" value="Genomic_DNA"/>
</dbReference>
<dbReference type="SUPFAM" id="SSF46955">
    <property type="entry name" value="Putative DNA-binding domain"/>
    <property type="match status" value="1"/>
</dbReference>
<keyword evidence="2" id="KW-0238">DNA-binding</keyword>
<accession>A0ABX2S7W4</accession>
<comment type="caution">
    <text evidence="2">The sequence shown here is derived from an EMBL/GenBank/DDBJ whole genome shotgun (WGS) entry which is preliminary data.</text>
</comment>
<dbReference type="RefSeq" id="WP_237768536.1">
    <property type="nucleotide sequence ID" value="NZ_FOOI01000001.1"/>
</dbReference>
<reference evidence="2 3" key="1">
    <citation type="submission" date="2020-07" db="EMBL/GenBank/DDBJ databases">
        <title>Sequencing the genomes of 1000 actinobacteria strains.</title>
        <authorList>
            <person name="Klenk H.-P."/>
        </authorList>
    </citation>
    <scope>NUCLEOTIDE SEQUENCE [LARGE SCALE GENOMIC DNA]</scope>
    <source>
        <strain evidence="2 3">DSM 45117</strain>
    </source>
</reference>
<keyword evidence="3" id="KW-1185">Reference proteome</keyword>
<feature type="compositionally biased region" description="Basic and acidic residues" evidence="1">
    <location>
        <begin position="33"/>
        <end position="44"/>
    </location>
</feature>
<dbReference type="InterPro" id="IPR009061">
    <property type="entry name" value="DNA-bd_dom_put_sf"/>
</dbReference>
<dbReference type="CDD" id="cd00592">
    <property type="entry name" value="HTH_MerR-like"/>
    <property type="match status" value="1"/>
</dbReference>
<gene>
    <name evidence="2" type="ORF">FHR37_003376</name>
</gene>
<feature type="region of interest" description="Disordered" evidence="1">
    <location>
        <begin position="33"/>
        <end position="84"/>
    </location>
</feature>
<evidence type="ECO:0000256" key="1">
    <source>
        <dbReference type="SAM" id="MobiDB-lite"/>
    </source>
</evidence>
<name>A0ABX2S7W4_9ACTN</name>
<evidence type="ECO:0000313" key="3">
    <source>
        <dbReference type="Proteomes" id="UP000533017"/>
    </source>
</evidence>
<dbReference type="Gene3D" id="1.10.1660.10">
    <property type="match status" value="1"/>
</dbReference>
<dbReference type="Proteomes" id="UP000533017">
    <property type="component" value="Unassembled WGS sequence"/>
</dbReference>
<evidence type="ECO:0000313" key="2">
    <source>
        <dbReference type="EMBL" id="NYH84525.1"/>
    </source>
</evidence>
<dbReference type="GO" id="GO:0003677">
    <property type="term" value="F:DNA binding"/>
    <property type="evidence" value="ECO:0007669"/>
    <property type="project" value="UniProtKB-KW"/>
</dbReference>
<sequence>MSTMRISQAAQALGMSPRMLRYRERLGLVPRGRADSWWRPRPDGADFTPVPPRSQPPGQTPGRPPGPTRPRSPRAPGHRQYTEEDLRTIALAAQLEEKYDVTPLAVAFALRAFSEPAVGAAVRELGERLGRLPTPAARAGEIDKERALRWLGRSGVLQPPRPRPR</sequence>
<feature type="compositionally biased region" description="Pro residues" evidence="1">
    <location>
        <begin position="49"/>
        <end position="70"/>
    </location>
</feature>
<protein>
    <submittedName>
        <fullName evidence="2">DNA-binding transcriptional MerR regulator</fullName>
    </submittedName>
</protein>
<organism evidence="2 3">
    <name type="scientific">Actinopolymorpha cephalotaxi</name>
    <dbReference type="NCBI Taxonomy" id="504797"/>
    <lineage>
        <taxon>Bacteria</taxon>
        <taxon>Bacillati</taxon>
        <taxon>Actinomycetota</taxon>
        <taxon>Actinomycetes</taxon>
        <taxon>Propionibacteriales</taxon>
        <taxon>Actinopolymorphaceae</taxon>
        <taxon>Actinopolymorpha</taxon>
    </lineage>
</organism>
<proteinExistence type="predicted"/>